<dbReference type="Proteomes" id="UP000309544">
    <property type="component" value="Unassembled WGS sequence"/>
</dbReference>
<evidence type="ECO:0000313" key="1">
    <source>
        <dbReference type="EMBL" id="TNJ34043.1"/>
    </source>
</evidence>
<dbReference type="EMBL" id="VDCI01000018">
    <property type="protein sequence ID" value="TNJ34043.1"/>
    <property type="molecule type" value="Genomic_DNA"/>
</dbReference>
<protein>
    <submittedName>
        <fullName evidence="1">Uncharacterized protein</fullName>
    </submittedName>
</protein>
<reference evidence="1 2" key="1">
    <citation type="submission" date="2019-05" db="EMBL/GenBank/DDBJ databases">
        <title>Draft Whole-Genome sequence of the green sulfur bacterium Prosthecochloris vibrioformis DSM 260.</title>
        <authorList>
            <person name="Meyer T.E."/>
            <person name="Kyndt J.A."/>
        </authorList>
    </citation>
    <scope>NUCLEOTIDE SEQUENCE [LARGE SCALE GENOMIC DNA]</scope>
    <source>
        <strain evidence="1 2">DSM 260</strain>
    </source>
</reference>
<evidence type="ECO:0000313" key="2">
    <source>
        <dbReference type="Proteomes" id="UP000309544"/>
    </source>
</evidence>
<gene>
    <name evidence="1" type="ORF">FGF68_10575</name>
</gene>
<organism evidence="1 2">
    <name type="scientific">Prosthecochloris vibrioformis</name>
    <name type="common">Chlorobium vibrioforme</name>
    <dbReference type="NCBI Taxonomy" id="1098"/>
    <lineage>
        <taxon>Bacteria</taxon>
        <taxon>Pseudomonadati</taxon>
        <taxon>Chlorobiota</taxon>
        <taxon>Chlorobiia</taxon>
        <taxon>Chlorobiales</taxon>
        <taxon>Chlorobiaceae</taxon>
        <taxon>Prosthecochloris</taxon>
    </lineage>
</organism>
<dbReference type="RefSeq" id="WP_068867383.1">
    <property type="nucleotide sequence ID" value="NZ_VDCI01000018.1"/>
</dbReference>
<dbReference type="AlphaFoldDB" id="A0A5C4RRT6"/>
<proteinExistence type="predicted"/>
<sequence>MNLVRIITDSDTGSGLYAVRFSDDGPDEFTRLFRLWTEDMEFLYSFFREHEGRLKSGYYKGISIQDAVRATRYEAQELRNVFLNIARKGLVVEDTNLDTLFLPLDSRVYRMQELQKNKARGRVKKRWLRLYAIRFDRHCYVITGGAIKLTQDMSVPHLKEELEKLERTREFLIRHDLLCQSDFAYLEI</sequence>
<comment type="caution">
    <text evidence="1">The sequence shown here is derived from an EMBL/GenBank/DDBJ whole genome shotgun (WGS) entry which is preliminary data.</text>
</comment>
<keyword evidence="2" id="KW-1185">Reference proteome</keyword>
<accession>A0A5C4RRT6</accession>
<name>A0A5C4RRT6_PROVB</name>